<dbReference type="PRINTS" id="PR00401">
    <property type="entry name" value="SH2DOMAIN"/>
</dbReference>
<organism evidence="13">
    <name type="scientific">Caenorhabditis remanei</name>
    <name type="common">Caenorhabditis vulgaris</name>
    <dbReference type="NCBI Taxonomy" id="31234"/>
    <lineage>
        <taxon>Eukaryota</taxon>
        <taxon>Metazoa</taxon>
        <taxon>Ecdysozoa</taxon>
        <taxon>Nematoda</taxon>
        <taxon>Chromadorea</taxon>
        <taxon>Rhabditida</taxon>
        <taxon>Rhabditina</taxon>
        <taxon>Rhabditomorpha</taxon>
        <taxon>Rhabditoidea</taxon>
        <taxon>Rhabditidae</taxon>
        <taxon>Peloderinae</taxon>
        <taxon>Caenorhabditis</taxon>
    </lineage>
</organism>
<evidence type="ECO:0000256" key="5">
    <source>
        <dbReference type="ARBA" id="ARBA00022999"/>
    </source>
</evidence>
<dbReference type="HOGENOM" id="CLU_060542_0_0_1"/>
<dbReference type="InterPro" id="IPR001452">
    <property type="entry name" value="SH3_domain"/>
</dbReference>
<reference evidence="12" key="1">
    <citation type="submission" date="2007-07" db="EMBL/GenBank/DDBJ databases">
        <title>PCAP assembly of the Caenorhabditis remanei genome.</title>
        <authorList>
            <consortium name="The Caenorhabditis remanei Sequencing Consortium"/>
            <person name="Wilson R.K."/>
        </authorList>
    </citation>
    <scope>NUCLEOTIDE SEQUENCE [LARGE SCALE GENOMIC DNA]</scope>
    <source>
        <strain evidence="12">PB4641</strain>
    </source>
</reference>
<dbReference type="KEGG" id="crq:GCK72_016339"/>
<evidence type="ECO:0000256" key="9">
    <source>
        <dbReference type="SAM" id="MobiDB-lite"/>
    </source>
</evidence>
<proteinExistence type="inferred from homology"/>
<feature type="region of interest" description="Disordered" evidence="9">
    <location>
        <begin position="194"/>
        <end position="231"/>
    </location>
</feature>
<dbReference type="FunFam" id="3.30.505.10:FF:000110">
    <property type="entry name" value="Cell death abnormality protein 2"/>
    <property type="match status" value="1"/>
</dbReference>
<sequence>MANFSFFFTQNQLLKTFFQMNGFDPFEWRSFYFPGMSREDAHKLLGEPGVSIGTFLMRDSSRPGEYSLTVREADEGNTVCHYLIERDVKEDGTNGVKIANQSFPDIPALLNHFKMRVLTEASLLSAYKKPMVEVAVGTFKFTGERETDLPFEQGERLQILSKTNNDWWEARNALGTSGLVPANYVQVQTGEFANDRTSKGASQSSIGSSGNGAERFSSTSTNSDNVDPHPRLPAVAKVTFDRVPNAYDPTQLRVKKGQTVRVTQKLTNGMYKAELDGQTGSVPFTYLRFITAHD</sequence>
<dbReference type="InterPro" id="IPR036028">
    <property type="entry name" value="SH3-like_dom_sf"/>
</dbReference>
<dbReference type="GO" id="GO:0043652">
    <property type="term" value="P:engulfment of apoptotic cell"/>
    <property type="evidence" value="ECO:0007669"/>
    <property type="project" value="EnsemblMetazoa"/>
</dbReference>
<keyword evidence="4" id="KW-0581">Phagocytosis</keyword>
<keyword evidence="13" id="KW-1185">Reference proteome</keyword>
<dbReference type="OrthoDB" id="9204160at2759"/>
<dbReference type="GO" id="GO:1901076">
    <property type="term" value="P:positive regulation of engulfment of apoptotic cell"/>
    <property type="evidence" value="ECO:0007669"/>
    <property type="project" value="EnsemblMetazoa"/>
</dbReference>
<evidence type="ECO:0000313" key="13">
    <source>
        <dbReference type="Proteomes" id="UP000008281"/>
    </source>
</evidence>
<dbReference type="InterPro" id="IPR000980">
    <property type="entry name" value="SH2"/>
</dbReference>
<keyword evidence="2 8" id="KW-0728">SH3 domain</keyword>
<dbReference type="CTD" id="9808381"/>
<dbReference type="Pfam" id="PF00018">
    <property type="entry name" value="SH3_1"/>
    <property type="match status" value="1"/>
</dbReference>
<evidence type="ECO:0000256" key="7">
    <source>
        <dbReference type="PROSITE-ProRule" id="PRU00191"/>
    </source>
</evidence>
<evidence type="ECO:0000259" key="11">
    <source>
        <dbReference type="PROSITE" id="PS50002"/>
    </source>
</evidence>
<dbReference type="SMART" id="SM00252">
    <property type="entry name" value="SH2"/>
    <property type="match status" value="1"/>
</dbReference>
<feature type="domain" description="SH3" evidence="11">
    <location>
        <begin position="130"/>
        <end position="190"/>
    </location>
</feature>
<feature type="compositionally biased region" description="Polar residues" evidence="9">
    <location>
        <begin position="216"/>
        <end position="225"/>
    </location>
</feature>
<dbReference type="OMA" id="NGMYKAE"/>
<evidence type="ECO:0000256" key="3">
    <source>
        <dbReference type="ARBA" id="ARBA00022737"/>
    </source>
</evidence>
<evidence type="ECO:0000256" key="4">
    <source>
        <dbReference type="ARBA" id="ARBA00022907"/>
    </source>
</evidence>
<dbReference type="GO" id="GO:0044877">
    <property type="term" value="F:protein-containing complex binding"/>
    <property type="evidence" value="ECO:0007669"/>
    <property type="project" value="EnsemblMetazoa"/>
</dbReference>
<dbReference type="GO" id="GO:0007167">
    <property type="term" value="P:enzyme-linked receptor protein signaling pathway"/>
    <property type="evidence" value="ECO:0007669"/>
    <property type="project" value="TreeGrafter"/>
</dbReference>
<dbReference type="PRINTS" id="PR00452">
    <property type="entry name" value="SH3DOMAIN"/>
</dbReference>
<dbReference type="FunFam" id="2.30.30.40:FF:000356">
    <property type="entry name" value="Cell death abnormality protein 2"/>
    <property type="match status" value="1"/>
</dbReference>
<dbReference type="GO" id="GO:1903356">
    <property type="term" value="P:positive regulation of distal tip cell migration"/>
    <property type="evidence" value="ECO:0007669"/>
    <property type="project" value="EnsemblMetazoa"/>
</dbReference>
<dbReference type="SMART" id="SM00326">
    <property type="entry name" value="SH3"/>
    <property type="match status" value="2"/>
</dbReference>
<evidence type="ECO:0000256" key="1">
    <source>
        <dbReference type="ARBA" id="ARBA00009756"/>
    </source>
</evidence>
<dbReference type="GO" id="GO:0030971">
    <property type="term" value="F:receptor tyrosine kinase binding"/>
    <property type="evidence" value="ECO:0007669"/>
    <property type="project" value="TreeGrafter"/>
</dbReference>
<protein>
    <recommendedName>
        <fullName evidence="6">Cell death abnormality protein 2</fullName>
    </recommendedName>
</protein>
<keyword evidence="3" id="KW-0677">Repeat</keyword>
<dbReference type="GO" id="GO:0035591">
    <property type="term" value="F:signaling adaptor activity"/>
    <property type="evidence" value="ECO:0007669"/>
    <property type="project" value="TreeGrafter"/>
</dbReference>
<keyword evidence="5 7" id="KW-0727">SH2 domain</keyword>
<dbReference type="PANTHER" id="PTHR19969:SF5">
    <property type="entry name" value="CRK-LIKE PROTEIN"/>
    <property type="match status" value="1"/>
</dbReference>
<comment type="similarity">
    <text evidence="1">Belongs to the CRK family.</text>
</comment>
<dbReference type="Pfam" id="PF07653">
    <property type="entry name" value="SH3_2"/>
    <property type="match status" value="1"/>
</dbReference>
<feature type="domain" description="SH3" evidence="11">
    <location>
        <begin position="229"/>
        <end position="292"/>
    </location>
</feature>
<dbReference type="AlphaFoldDB" id="E3N5V4"/>
<dbReference type="Gene3D" id="2.30.30.40">
    <property type="entry name" value="SH3 Domains"/>
    <property type="match status" value="2"/>
</dbReference>
<dbReference type="SUPFAM" id="SSF55550">
    <property type="entry name" value="SH2 domain"/>
    <property type="match status" value="1"/>
</dbReference>
<feature type="compositionally biased region" description="Low complexity" evidence="9">
    <location>
        <begin position="199"/>
        <end position="212"/>
    </location>
</feature>
<evidence type="ECO:0000313" key="12">
    <source>
        <dbReference type="EMBL" id="EFO87353.1"/>
    </source>
</evidence>
<evidence type="ECO:0000256" key="8">
    <source>
        <dbReference type="PROSITE-ProRule" id="PRU00192"/>
    </source>
</evidence>
<evidence type="ECO:0000259" key="10">
    <source>
        <dbReference type="PROSITE" id="PS50001"/>
    </source>
</evidence>
<dbReference type="InterPro" id="IPR036860">
    <property type="entry name" value="SH2_dom_sf"/>
</dbReference>
<dbReference type="GO" id="GO:0016477">
    <property type="term" value="P:cell migration"/>
    <property type="evidence" value="ECO:0007669"/>
    <property type="project" value="EnsemblMetazoa"/>
</dbReference>
<dbReference type="FunCoup" id="E3N5V4">
    <property type="interactions" value="2430"/>
</dbReference>
<dbReference type="SUPFAM" id="SSF50044">
    <property type="entry name" value="SH3-domain"/>
    <property type="match status" value="2"/>
</dbReference>
<dbReference type="Gene3D" id="3.30.505.10">
    <property type="entry name" value="SH2 domain"/>
    <property type="match status" value="1"/>
</dbReference>
<dbReference type="GO" id="GO:0030036">
    <property type="term" value="P:actin cytoskeleton organization"/>
    <property type="evidence" value="ECO:0007669"/>
    <property type="project" value="EnsemblMetazoa"/>
</dbReference>
<dbReference type="EMBL" id="DS268534">
    <property type="protein sequence ID" value="EFO87353.1"/>
    <property type="molecule type" value="Genomic_DNA"/>
</dbReference>
<dbReference type="RefSeq" id="XP_003096223.2">
    <property type="nucleotide sequence ID" value="XM_003096175.2"/>
</dbReference>
<name>E3N5V4_CAERE</name>
<dbReference type="eggNOG" id="KOG4792">
    <property type="taxonomic scope" value="Eukaryota"/>
</dbReference>
<dbReference type="InParanoid" id="E3N5V4"/>
<gene>
    <name evidence="12" type="primary">Cre-ced-2</name>
    <name evidence="12" type="ORF">CRE_31427</name>
</gene>
<dbReference type="Proteomes" id="UP000008281">
    <property type="component" value="Unassembled WGS sequence"/>
</dbReference>
<dbReference type="InterPro" id="IPR051184">
    <property type="entry name" value="Tyrosine-phos_adapter"/>
</dbReference>
<evidence type="ECO:0000256" key="6">
    <source>
        <dbReference type="ARBA" id="ARBA00074048"/>
    </source>
</evidence>
<dbReference type="CDD" id="cd00173">
    <property type="entry name" value="SH2"/>
    <property type="match status" value="1"/>
</dbReference>
<evidence type="ECO:0000256" key="2">
    <source>
        <dbReference type="ARBA" id="ARBA00022443"/>
    </source>
</evidence>
<dbReference type="PANTHER" id="PTHR19969">
    <property type="entry name" value="SH2-SH3 ADAPTOR PROTEIN-RELATED"/>
    <property type="match status" value="1"/>
</dbReference>
<dbReference type="STRING" id="31234.E3N5V4"/>
<dbReference type="PROSITE" id="PS50002">
    <property type="entry name" value="SH3"/>
    <property type="match status" value="2"/>
</dbReference>
<dbReference type="GO" id="GO:1902742">
    <property type="term" value="P:apoptotic process involved in development"/>
    <property type="evidence" value="ECO:0007669"/>
    <property type="project" value="EnsemblMetazoa"/>
</dbReference>
<dbReference type="GeneID" id="9808381"/>
<dbReference type="GO" id="GO:0005737">
    <property type="term" value="C:cytoplasm"/>
    <property type="evidence" value="ECO:0007669"/>
    <property type="project" value="TreeGrafter"/>
</dbReference>
<dbReference type="Pfam" id="PF00017">
    <property type="entry name" value="SH2"/>
    <property type="match status" value="1"/>
</dbReference>
<accession>E3N5V4</accession>
<feature type="domain" description="SH2" evidence="10">
    <location>
        <begin position="31"/>
        <end position="131"/>
    </location>
</feature>
<dbReference type="PROSITE" id="PS50001">
    <property type="entry name" value="SH2"/>
    <property type="match status" value="1"/>
</dbReference>